<sequence length="492" mass="56738">MFTKDLSKGPCNKDDAFIIQKDNTTSKPDNVRNSVKKALASNKKFKKHSLSVEDLRDNLVCLTQQQLEQILMAVKEGTQGATQVLDEKKRDTNTKTLDDQTSEEHVMGLLQKVSDAPSLSSESSFCSKKPPGISRHAEQKIIMNSWKPADIFSTLGERESDKTLLDAKKSQWKKELDEQVALKKKLKETLEAESRYHQRQMTSSDNLTPAAEDLHSHRTSTAEPSETSPSVSSGRTEQFSSFSSPDLPAAIRTAFVLGEATPIEHPFSAVKREQQKKWLEELDKQKEADKLRKMEEKCNFLKGEEHDKWTIHFDSFKNHMNSFTQYPLNTTYQKTPETMQLSHDNTACSSSALSCLTPTEMEIPGKAIGNYISESNQKASFLRSMTALLDPAQIEERGRRRQKQLEHQKAIMAQVEEKRKKKQIEEEQRRLEEQEEERRLAREHELMKKQFEDDLLKQKQKEEIMTLKTKELYQTMQRAQEFAQRLKQEQRI</sequence>
<accession>A0A6I9Z2Y5</accession>
<dbReference type="GO" id="GO:0005874">
    <property type="term" value="C:microtubule"/>
    <property type="evidence" value="ECO:0007669"/>
    <property type="project" value="TreeGrafter"/>
</dbReference>
<dbReference type="GO" id="GO:0008017">
    <property type="term" value="F:microtubule binding"/>
    <property type="evidence" value="ECO:0007669"/>
    <property type="project" value="TreeGrafter"/>
</dbReference>
<feature type="non-terminal residue" evidence="4">
    <location>
        <position position="492"/>
    </location>
</feature>
<dbReference type="GO" id="GO:0005929">
    <property type="term" value="C:cilium"/>
    <property type="evidence" value="ECO:0007669"/>
    <property type="project" value="TreeGrafter"/>
</dbReference>
<dbReference type="KEGG" id="tsr:106556134"/>
<feature type="domain" description="CCDC66" evidence="2">
    <location>
        <begin position="356"/>
        <end position="492"/>
    </location>
</feature>
<feature type="compositionally biased region" description="Low complexity" evidence="1">
    <location>
        <begin position="219"/>
        <end position="233"/>
    </location>
</feature>
<gene>
    <name evidence="4" type="primary">LOC106556134</name>
</gene>
<organism evidence="3 4">
    <name type="scientific">Thamnophis sirtalis</name>
    <dbReference type="NCBI Taxonomy" id="35019"/>
    <lineage>
        <taxon>Eukaryota</taxon>
        <taxon>Metazoa</taxon>
        <taxon>Chordata</taxon>
        <taxon>Craniata</taxon>
        <taxon>Vertebrata</taxon>
        <taxon>Euteleostomi</taxon>
        <taxon>Lepidosauria</taxon>
        <taxon>Squamata</taxon>
        <taxon>Bifurcata</taxon>
        <taxon>Unidentata</taxon>
        <taxon>Episquamata</taxon>
        <taxon>Toxicofera</taxon>
        <taxon>Serpentes</taxon>
        <taxon>Colubroidea</taxon>
        <taxon>Colubridae</taxon>
        <taxon>Natricinae</taxon>
        <taxon>Thamnophis</taxon>
    </lineage>
</organism>
<dbReference type="Proteomes" id="UP000504617">
    <property type="component" value="Unplaced"/>
</dbReference>
<dbReference type="PANTHER" id="PTHR22736:SF2">
    <property type="entry name" value="COILED-COIL DOMAIN-CONTAINING PROTEIN 66"/>
    <property type="match status" value="1"/>
</dbReference>
<dbReference type="PANTHER" id="PTHR22736">
    <property type="entry name" value="COILED-COIL DOMAIN-CONTAINING PROTEIN 66"/>
    <property type="match status" value="1"/>
</dbReference>
<dbReference type="GeneID" id="106556134"/>
<evidence type="ECO:0000259" key="2">
    <source>
        <dbReference type="Pfam" id="PF15236"/>
    </source>
</evidence>
<feature type="region of interest" description="Disordered" evidence="1">
    <location>
        <begin position="416"/>
        <end position="435"/>
    </location>
</feature>
<dbReference type="OrthoDB" id="10042846at2759"/>
<name>A0A6I9Z2Y5_9SAUR</name>
<evidence type="ECO:0000313" key="4">
    <source>
        <dbReference type="RefSeq" id="XP_013930584.1"/>
    </source>
</evidence>
<dbReference type="InterPro" id="IPR039183">
    <property type="entry name" value="CCD66"/>
</dbReference>
<proteinExistence type="predicted"/>
<keyword evidence="3" id="KW-1185">Reference proteome</keyword>
<dbReference type="InterPro" id="IPR040467">
    <property type="entry name" value="CCDC66_dom"/>
</dbReference>
<evidence type="ECO:0000313" key="3">
    <source>
        <dbReference type="Proteomes" id="UP000504617"/>
    </source>
</evidence>
<evidence type="ECO:0000256" key="1">
    <source>
        <dbReference type="SAM" id="MobiDB-lite"/>
    </source>
</evidence>
<feature type="compositionally biased region" description="Polar residues" evidence="1">
    <location>
        <begin position="234"/>
        <end position="244"/>
    </location>
</feature>
<reference evidence="4" key="1">
    <citation type="submission" date="2025-08" db="UniProtKB">
        <authorList>
            <consortium name="RefSeq"/>
        </authorList>
    </citation>
    <scope>IDENTIFICATION</scope>
</reference>
<dbReference type="GO" id="GO:0060271">
    <property type="term" value="P:cilium assembly"/>
    <property type="evidence" value="ECO:0007669"/>
    <property type="project" value="TreeGrafter"/>
</dbReference>
<protein>
    <submittedName>
        <fullName evidence="4">Coiled-coil domain-containing protein 66-like</fullName>
    </submittedName>
</protein>
<dbReference type="RefSeq" id="XP_013930584.1">
    <property type="nucleotide sequence ID" value="XM_014075109.1"/>
</dbReference>
<dbReference type="AlphaFoldDB" id="A0A6I9Z2Y5"/>
<dbReference type="Pfam" id="PF15236">
    <property type="entry name" value="CCDC66"/>
    <property type="match status" value="1"/>
</dbReference>
<feature type="region of interest" description="Disordered" evidence="1">
    <location>
        <begin position="194"/>
        <end position="244"/>
    </location>
</feature>